<reference evidence="3" key="1">
    <citation type="journal article" date="2019" name="Int. J. Syst. Evol. Microbiol.">
        <title>The Global Catalogue of Microorganisms (GCM) 10K type strain sequencing project: providing services to taxonomists for standard genome sequencing and annotation.</title>
        <authorList>
            <consortium name="The Broad Institute Genomics Platform"/>
            <consortium name="The Broad Institute Genome Sequencing Center for Infectious Disease"/>
            <person name="Wu L."/>
            <person name="Ma J."/>
        </authorList>
    </citation>
    <scope>NUCLEOTIDE SEQUENCE [LARGE SCALE GENOMIC DNA]</scope>
    <source>
        <strain evidence="3">CCUG 55590</strain>
    </source>
</reference>
<name>A0ABW2PMZ7_9BACL</name>
<feature type="transmembrane region" description="Helical" evidence="1">
    <location>
        <begin position="33"/>
        <end position="57"/>
    </location>
</feature>
<protein>
    <recommendedName>
        <fullName evidence="4">LPXTG cell wall anchor domain-containing protein</fullName>
    </recommendedName>
</protein>
<keyword evidence="3" id="KW-1185">Reference proteome</keyword>
<keyword evidence="1" id="KW-1133">Transmembrane helix</keyword>
<sequence>MIKRLLLVCIIGLMLGNTATIIALTTNLAPGTVNLMLAGGLGLTILSVIGIVLVGYYTKKRK</sequence>
<evidence type="ECO:0000313" key="2">
    <source>
        <dbReference type="EMBL" id="MFC7388546.1"/>
    </source>
</evidence>
<evidence type="ECO:0008006" key="4">
    <source>
        <dbReference type="Google" id="ProtNLM"/>
    </source>
</evidence>
<accession>A0ABW2PMZ7</accession>
<comment type="caution">
    <text evidence="2">The sequence shown here is derived from an EMBL/GenBank/DDBJ whole genome shotgun (WGS) entry which is preliminary data.</text>
</comment>
<gene>
    <name evidence="2" type="ORF">ACFQO8_00245</name>
</gene>
<dbReference type="EMBL" id="JBHTCE010000001">
    <property type="protein sequence ID" value="MFC7388546.1"/>
    <property type="molecule type" value="Genomic_DNA"/>
</dbReference>
<proteinExistence type="predicted"/>
<dbReference type="Proteomes" id="UP001596439">
    <property type="component" value="Unassembled WGS sequence"/>
</dbReference>
<keyword evidence="1" id="KW-0472">Membrane</keyword>
<dbReference type="RefSeq" id="WP_214785892.1">
    <property type="nucleotide sequence ID" value="NZ_JANIEL010000091.1"/>
</dbReference>
<evidence type="ECO:0000256" key="1">
    <source>
        <dbReference type="SAM" id="Phobius"/>
    </source>
</evidence>
<evidence type="ECO:0000313" key="3">
    <source>
        <dbReference type="Proteomes" id="UP001596439"/>
    </source>
</evidence>
<keyword evidence="1" id="KW-0812">Transmembrane</keyword>
<organism evidence="2 3">
    <name type="scientific">Exiguobacterium aestuarii</name>
    <dbReference type="NCBI Taxonomy" id="273527"/>
    <lineage>
        <taxon>Bacteria</taxon>
        <taxon>Bacillati</taxon>
        <taxon>Bacillota</taxon>
        <taxon>Bacilli</taxon>
        <taxon>Bacillales</taxon>
        <taxon>Bacillales Family XII. Incertae Sedis</taxon>
        <taxon>Exiguobacterium</taxon>
    </lineage>
</organism>